<evidence type="ECO:0000256" key="3">
    <source>
        <dbReference type="ARBA" id="ARBA00022448"/>
    </source>
</evidence>
<reference evidence="7" key="1">
    <citation type="submission" date="2013-04" db="EMBL/GenBank/DDBJ databases">
        <title>The Genome Sequence of Fonticula alba ATCC 38817.</title>
        <authorList>
            <consortium name="The Broad Institute Genomics Platform"/>
            <person name="Russ C."/>
            <person name="Cuomo C."/>
            <person name="Burger G."/>
            <person name="Gray M.W."/>
            <person name="Holland P.W.H."/>
            <person name="King N."/>
            <person name="Lang F.B.F."/>
            <person name="Roger A.J."/>
            <person name="Ruiz-Trillo I."/>
            <person name="Brown M."/>
            <person name="Walker B."/>
            <person name="Young S."/>
            <person name="Zeng Q."/>
            <person name="Gargeya S."/>
            <person name="Fitzgerald M."/>
            <person name="Haas B."/>
            <person name="Abouelleil A."/>
            <person name="Allen A.W."/>
            <person name="Alvarado L."/>
            <person name="Arachchi H.M."/>
            <person name="Berlin A.M."/>
            <person name="Chapman S.B."/>
            <person name="Gainer-Dewar J."/>
            <person name="Goldberg J."/>
            <person name="Griggs A."/>
            <person name="Gujja S."/>
            <person name="Hansen M."/>
            <person name="Howarth C."/>
            <person name="Imamovic A."/>
            <person name="Ireland A."/>
            <person name="Larimer J."/>
            <person name="McCowan C."/>
            <person name="Murphy C."/>
            <person name="Pearson M."/>
            <person name="Poon T.W."/>
            <person name="Priest M."/>
            <person name="Roberts A."/>
            <person name="Saif S."/>
            <person name="Shea T."/>
            <person name="Sisk P."/>
            <person name="Sykes S."/>
            <person name="Wortman J."/>
            <person name="Nusbaum C."/>
            <person name="Birren B."/>
        </authorList>
    </citation>
    <scope>NUCLEOTIDE SEQUENCE [LARGE SCALE GENOMIC DNA]</scope>
    <source>
        <strain evidence="7">ATCC 38817</strain>
    </source>
</reference>
<sequence>MPQDLHATAEGAAHFHALRHASDLINRTIAEDSCATEICDISLKCAWATGRTCLPLCGFEASTDGVHMVDIVGTKNGRVFLAGRDGHLHELVYQPEGWLRNRCYLINWTRGPLAPFIPAFLKLHREDQLVSVTVDDASQTLYTLSESSVINAYRLSGAGPATHSALGAMLAADQGLSLAVSCSHLVKAALQQAPADLLLDASMMRVVSLKPIKASESSRVRLVAVTAIGARVYLDQNLSILSVRMPPRETAATGGFGLGGPALAANAAASGPARVHTVCLHNGVTLMASTQSDDVDMLTMFAPDQRGSGPRAAGGAGTSAYVEQLARLPVSGKIWALDESPAATSDFGAIPDSAISELVSQYYQAPREFLCLTSAGIHELVKLRPIDLLRRLLIASGLNITGALLQFFKSFTRDEACCMCLALICSETPSGSNETLVAAARQALFHFGSTQQFTAQEVVQQPAGLEFGRLVVTPEAAFSGVHNAVVMYASRLVRSLWRVPLASLASSNTDLTAESGPIRLSQLSARLGTLLQFIRTIRVPDAPSESQSLAAVQAFLGETLQAIDFLLFLIDNYSYLTSADVMKELVGSTQTVGFESGGLGITLEALMTTGSGRQVGRLLMSAILRTQIEAGASVDALLLTLRDRAPAFFDADDATLHRADGLLRRARDAPTLQERLRLLAEATAHFTSVAATLSVATLTRISSELCQQHAHMAALALALRCAALVPVGPELAAALLAASAGNPAGGAPVTASASATSSSMAGGVSSALIGPGASEQVPPARMGFYRLAFSVLRDAQLLFQQKQEANTGASAAGGSALSGSTSAAAVGALLEETFAAAFASADPIFHALLYSELLHSRSPGDLARLLDARTPFVEGFLRAAVELDLSQGLPEDALTTMSRALAFAPAGGPAPGGPAGADIDQSRHRNLLWRYHIRHGQFLVAAHELYRLASTDSDPTLDLDSRIAYLSRAAACVRSKTSAPSAGDLIQQLDDALEVANAQRQLLLEVWRLASSPEGVSSSGARPGASAAAGAARGHNPDLVLASLDRLSGLSGLLTLEEMFNEIAVPLKLYEMVLILLKLSGTSSPSMVDQTWTYLLLLHRGTPLPALAERLVVLGRQLFPSDRVLPVPLLVAKLERFLLERPDAAASSVAAFSMEPSPLVPAGLPRTWPVEVLLRVGVPSSALFAAYYHLLVETTTASQWAAALSGATSGTKTAGGAPASASTGGIPAPVNVAPASTAPALHGLSPTELHTRALLQLAASLLHVVDHWRQPRLAALAAGADPAAGAGAGLPADGRVAAAELPFNVARADQALVAVLTQLSRFTATPRPENALIEQAQGLVTSLRQFQAQILVGTAPGANRGRASTRD</sequence>
<comment type="subcellular location">
    <subcellularLocation>
        <location evidence="1">Nucleus</location>
    </subcellularLocation>
</comment>
<evidence type="ECO:0000259" key="6">
    <source>
        <dbReference type="Pfam" id="PF08801"/>
    </source>
</evidence>
<evidence type="ECO:0000259" key="5">
    <source>
        <dbReference type="Pfam" id="PF03177"/>
    </source>
</evidence>
<dbReference type="GO" id="GO:0044611">
    <property type="term" value="C:nuclear pore inner ring"/>
    <property type="evidence" value="ECO:0007669"/>
    <property type="project" value="TreeGrafter"/>
</dbReference>
<gene>
    <name evidence="7" type="ORF">H696_02952</name>
</gene>
<dbReference type="Gene3D" id="1.20.120.1880">
    <property type="entry name" value="Nucleoporin, helical C-terminal domain"/>
    <property type="match status" value="1"/>
</dbReference>
<dbReference type="Gene3D" id="1.25.40.440">
    <property type="entry name" value="Nucleoporin, helical domain, central subdomain"/>
    <property type="match status" value="1"/>
</dbReference>
<dbReference type="InterPro" id="IPR014908">
    <property type="entry name" value="Nucleoporin_Nup133/Nup155_N"/>
</dbReference>
<evidence type="ECO:0000256" key="2">
    <source>
        <dbReference type="ARBA" id="ARBA00007373"/>
    </source>
</evidence>
<evidence type="ECO:0000256" key="4">
    <source>
        <dbReference type="ARBA" id="ARBA00023242"/>
    </source>
</evidence>
<evidence type="ECO:0000256" key="1">
    <source>
        <dbReference type="ARBA" id="ARBA00004123"/>
    </source>
</evidence>
<dbReference type="eggNOG" id="KOG1900">
    <property type="taxonomic scope" value="Eukaryota"/>
</dbReference>
<organism evidence="7">
    <name type="scientific">Fonticula alba</name>
    <name type="common">Slime mold</name>
    <dbReference type="NCBI Taxonomy" id="691883"/>
    <lineage>
        <taxon>Eukaryota</taxon>
        <taxon>Rotosphaerida</taxon>
        <taxon>Fonticulaceae</taxon>
        <taxon>Fonticula</taxon>
    </lineage>
</organism>
<feature type="domain" description="Nucleoporin Nup133/Nup155-like C-terminal" evidence="5">
    <location>
        <begin position="545"/>
        <end position="1199"/>
    </location>
</feature>
<keyword evidence="8" id="KW-1185">Reference proteome</keyword>
<protein>
    <recommendedName>
        <fullName evidence="9">Nucleoporin Nup133/Nup155-like N-terminal domain-containing protein</fullName>
    </recommendedName>
</protein>
<dbReference type="InterPro" id="IPR042533">
    <property type="entry name" value="Nucleoporin_Nup155_C_1"/>
</dbReference>
<keyword evidence="3" id="KW-0813">Transport</keyword>
<dbReference type="OrthoDB" id="338970at2759"/>
<dbReference type="GeneID" id="20527677"/>
<evidence type="ECO:0000313" key="7">
    <source>
        <dbReference type="EMBL" id="KCV70594.1"/>
    </source>
</evidence>
<dbReference type="Pfam" id="PF08801">
    <property type="entry name" value="Nucleoporin_N"/>
    <property type="match status" value="1"/>
</dbReference>
<dbReference type="GO" id="GO:0006405">
    <property type="term" value="P:RNA export from nucleus"/>
    <property type="evidence" value="ECO:0007669"/>
    <property type="project" value="TreeGrafter"/>
</dbReference>
<dbReference type="GO" id="GO:0000972">
    <property type="term" value="P:transcription-dependent tethering of RNA polymerase II gene DNA at nuclear periphery"/>
    <property type="evidence" value="ECO:0007669"/>
    <property type="project" value="TreeGrafter"/>
</dbReference>
<dbReference type="EMBL" id="KB932204">
    <property type="protein sequence ID" value="KCV70594.1"/>
    <property type="molecule type" value="Genomic_DNA"/>
</dbReference>
<evidence type="ECO:0008006" key="9">
    <source>
        <dbReference type="Google" id="ProtNLM"/>
    </source>
</evidence>
<accession>A0A058Z8H3</accession>
<dbReference type="InterPro" id="IPR042537">
    <property type="entry name" value="Nucleoporin_Nup155_C_2"/>
</dbReference>
<name>A0A058Z8H3_FONAL</name>
<dbReference type="GO" id="GO:0006606">
    <property type="term" value="P:protein import into nucleus"/>
    <property type="evidence" value="ECO:0007669"/>
    <property type="project" value="TreeGrafter"/>
</dbReference>
<feature type="domain" description="Nucleoporin Nup133/Nup155-like N-terminal" evidence="6">
    <location>
        <begin position="59"/>
        <end position="378"/>
    </location>
</feature>
<dbReference type="PANTHER" id="PTHR10350">
    <property type="entry name" value="NUCLEAR PORE COMPLEX PROTEIN NUP155"/>
    <property type="match status" value="1"/>
</dbReference>
<dbReference type="STRING" id="691883.A0A058Z8H3"/>
<dbReference type="GO" id="GO:0036228">
    <property type="term" value="P:protein localization to nuclear inner membrane"/>
    <property type="evidence" value="ECO:0007669"/>
    <property type="project" value="TreeGrafter"/>
</dbReference>
<dbReference type="PANTHER" id="PTHR10350:SF6">
    <property type="entry name" value="NUCLEAR PORE COMPLEX PROTEIN NUP155"/>
    <property type="match status" value="1"/>
</dbReference>
<keyword evidence="4" id="KW-0539">Nucleus</keyword>
<evidence type="ECO:0000313" key="8">
    <source>
        <dbReference type="Proteomes" id="UP000030693"/>
    </source>
</evidence>
<dbReference type="Gene3D" id="1.25.40.450">
    <property type="entry name" value="Nucleoporin, helical domain, N-terminal subdomain"/>
    <property type="match status" value="1"/>
</dbReference>
<dbReference type="Pfam" id="PF03177">
    <property type="entry name" value="Nucleoporin_C"/>
    <property type="match status" value="1"/>
</dbReference>
<dbReference type="Proteomes" id="UP000030693">
    <property type="component" value="Unassembled WGS sequence"/>
</dbReference>
<dbReference type="Gene3D" id="1.20.58.1780">
    <property type="match status" value="1"/>
</dbReference>
<dbReference type="GO" id="GO:0017056">
    <property type="term" value="F:structural constituent of nuclear pore"/>
    <property type="evidence" value="ECO:0007669"/>
    <property type="project" value="InterPro"/>
</dbReference>
<dbReference type="RefSeq" id="XP_009495110.1">
    <property type="nucleotide sequence ID" value="XM_009496835.1"/>
</dbReference>
<dbReference type="InterPro" id="IPR042538">
    <property type="entry name" value="Nucleoporin_Nup155_C_3"/>
</dbReference>
<dbReference type="InterPro" id="IPR007187">
    <property type="entry name" value="Nucleoporin_Nup133/Nup155_C"/>
</dbReference>
<proteinExistence type="inferred from homology"/>
<dbReference type="InterPro" id="IPR004870">
    <property type="entry name" value="Nucleoporin_Nup155"/>
</dbReference>
<comment type="similarity">
    <text evidence="2">Belongs to the non-repetitive/WGA-negative nucleoporin family.</text>
</comment>